<evidence type="ECO:0000313" key="2">
    <source>
        <dbReference type="EMBL" id="GFS67084.1"/>
    </source>
</evidence>
<comment type="caution">
    <text evidence="2">The sequence shown here is derived from an EMBL/GenBank/DDBJ whole genome shotgun (WGS) entry which is preliminary data.</text>
</comment>
<name>A0A8X6J0R4_NEPPI</name>
<accession>A0A8X6J0R4</accession>
<sequence length="82" mass="9164">MGRHLQYVRLERTTPPESSLLSGSGYARGFFIICGFASPISLPMIRLTAYGAKKRFVCLPMTHWIEGKEIVLAMIAHPKRGT</sequence>
<protein>
    <submittedName>
        <fullName evidence="2">Uncharacterized protein</fullName>
    </submittedName>
</protein>
<keyword evidence="1" id="KW-0472">Membrane</keyword>
<evidence type="ECO:0000313" key="3">
    <source>
        <dbReference type="Proteomes" id="UP000887013"/>
    </source>
</evidence>
<evidence type="ECO:0000256" key="1">
    <source>
        <dbReference type="SAM" id="Phobius"/>
    </source>
</evidence>
<keyword evidence="1" id="KW-1133">Transmembrane helix</keyword>
<dbReference type="AlphaFoldDB" id="A0A8X6J0R4"/>
<feature type="transmembrane region" description="Helical" evidence="1">
    <location>
        <begin position="25"/>
        <end position="45"/>
    </location>
</feature>
<dbReference type="Proteomes" id="UP000887013">
    <property type="component" value="Unassembled WGS sequence"/>
</dbReference>
<organism evidence="2 3">
    <name type="scientific">Nephila pilipes</name>
    <name type="common">Giant wood spider</name>
    <name type="synonym">Nephila maculata</name>
    <dbReference type="NCBI Taxonomy" id="299642"/>
    <lineage>
        <taxon>Eukaryota</taxon>
        <taxon>Metazoa</taxon>
        <taxon>Ecdysozoa</taxon>
        <taxon>Arthropoda</taxon>
        <taxon>Chelicerata</taxon>
        <taxon>Arachnida</taxon>
        <taxon>Araneae</taxon>
        <taxon>Araneomorphae</taxon>
        <taxon>Entelegynae</taxon>
        <taxon>Araneoidea</taxon>
        <taxon>Nephilidae</taxon>
        <taxon>Nephila</taxon>
    </lineage>
</organism>
<proteinExistence type="predicted"/>
<keyword evidence="3" id="KW-1185">Reference proteome</keyword>
<keyword evidence="1" id="KW-0812">Transmembrane</keyword>
<reference evidence="2" key="1">
    <citation type="submission" date="2020-08" db="EMBL/GenBank/DDBJ databases">
        <title>Multicomponent nature underlies the extraordinary mechanical properties of spider dragline silk.</title>
        <authorList>
            <person name="Kono N."/>
            <person name="Nakamura H."/>
            <person name="Mori M."/>
            <person name="Yoshida Y."/>
            <person name="Ohtoshi R."/>
            <person name="Malay A.D."/>
            <person name="Moran D.A.P."/>
            <person name="Tomita M."/>
            <person name="Numata K."/>
            <person name="Arakawa K."/>
        </authorList>
    </citation>
    <scope>NUCLEOTIDE SEQUENCE</scope>
</reference>
<dbReference type="EMBL" id="BMAW01048631">
    <property type="protein sequence ID" value="GFS67084.1"/>
    <property type="molecule type" value="Genomic_DNA"/>
</dbReference>
<gene>
    <name evidence="2" type="ORF">NPIL_230221</name>
</gene>